<sequence>MTTSPTSGNKIKAYSTITCSSLMEMRDLLSRLDIPQIIDNERSTAIQTALDAQAEEIEILRKENQILSLSQQNQNSGFSKEIFKKFYSRFELFIDHFCHEEFEKMQKIKLVIDNCHQNIQNFNNVKSSEYQKEISNLQNEILLLRSQSEKNNNHTEMIQQINDLTSKLSKQTNEYNENMKIMKKAIEEKDSVINKMTTEMLSAKSYIEQLENQNKTNEDLLKEKNHQITLSLQNLGESDNKNNAFYEDIINKMKNESKKNEENYQNEINRIKQQLEERQNEFEKAEIQFQSSLNEKEEQLKNLLDSQNNLINQINKKQAEIIELKKQPAQNDQTQKLQDQILEYEKQIQTKEDLINSINDQAESKENQLKLKEIQISTLQRQLETSLSQDKDVQIQKLMDQTVQLNKEKNTLLTQNIDLKEEISNLKISCKKLEESKSLLSDANLQLNTRIEELEESLSTTHNSENLGDDNQITKLKDSIEQTRIKHAQQVKLLTEQIKSTIQTSDFVKEQYSKAQSENIELEKKLINATSSLNTLKISYSMAEHKIKSLEELNTHQETIIQKLTQSKEDVNSQYNELFQTYQDKNSQLERLNRIHTQFFNCEPSEVTNKLHELMEKISDLQHQSLSNSDLKREITLLRKNNSELQAQIQKKDEQLRSTLKKINLCREGKESEIVQQFRDDFSVLHSEYSKLIYEHQELKGKLFASENSFKEIQSKLIDQEKSYDELVKKTEKFDLYEFITQGLIDFLSSLSSNLISSLIHSSIIQERLTSVDSLLVQLNKKHFSHIQIEKPWSSFCQKIYTSMMFDPVSSVETHSQKLIEIIEYNLTIINQKTEKNESKMNSIIEKLPQTIEPRHQSSTKTRQSLYERSLKSDVKGNGHYATPSFKIKNNNPFARNAPSTTREPKSKNVD</sequence>
<gene>
    <name evidence="3" type="ORF">TRFO_30644</name>
</gene>
<feature type="region of interest" description="Disordered" evidence="2">
    <location>
        <begin position="847"/>
        <end position="911"/>
    </location>
</feature>
<comment type="caution">
    <text evidence="3">The sequence shown here is derived from an EMBL/GenBank/DDBJ whole genome shotgun (WGS) entry which is preliminary data.</text>
</comment>
<feature type="compositionally biased region" description="Polar residues" evidence="2">
    <location>
        <begin position="888"/>
        <end position="902"/>
    </location>
</feature>
<keyword evidence="1" id="KW-0175">Coiled coil</keyword>
<evidence type="ECO:0000313" key="4">
    <source>
        <dbReference type="Proteomes" id="UP000179807"/>
    </source>
</evidence>
<dbReference type="VEuPathDB" id="TrichDB:TRFO_30644"/>
<feature type="coiled-coil region" evidence="1">
    <location>
        <begin position="127"/>
        <end position="457"/>
    </location>
</feature>
<feature type="compositionally biased region" description="Polar residues" evidence="2">
    <location>
        <begin position="857"/>
        <end position="867"/>
    </location>
</feature>
<dbReference type="RefSeq" id="XP_068355413.1">
    <property type="nucleotide sequence ID" value="XM_068507479.1"/>
</dbReference>
<feature type="coiled-coil region" evidence="1">
    <location>
        <begin position="505"/>
        <end position="595"/>
    </location>
</feature>
<dbReference type="EMBL" id="MLAK01000873">
    <property type="protein sequence ID" value="OHT02277.1"/>
    <property type="molecule type" value="Genomic_DNA"/>
</dbReference>
<name>A0A1J4JYC6_9EUKA</name>
<keyword evidence="4" id="KW-1185">Reference proteome</keyword>
<dbReference type="AlphaFoldDB" id="A0A1J4JYC6"/>
<protein>
    <submittedName>
        <fullName evidence="3">Uncharacterized protein</fullName>
    </submittedName>
</protein>
<dbReference type="Proteomes" id="UP000179807">
    <property type="component" value="Unassembled WGS sequence"/>
</dbReference>
<feature type="coiled-coil region" evidence="1">
    <location>
        <begin position="628"/>
        <end position="662"/>
    </location>
</feature>
<proteinExistence type="predicted"/>
<evidence type="ECO:0000256" key="1">
    <source>
        <dbReference type="SAM" id="Coils"/>
    </source>
</evidence>
<reference evidence="3" key="1">
    <citation type="submission" date="2016-10" db="EMBL/GenBank/DDBJ databases">
        <authorList>
            <person name="Benchimol M."/>
            <person name="Almeida L.G."/>
            <person name="Vasconcelos A.T."/>
            <person name="Perreira-Neves A."/>
            <person name="Rosa I.A."/>
            <person name="Tasca T."/>
            <person name="Bogo M.R."/>
            <person name="de Souza W."/>
        </authorList>
    </citation>
    <scope>NUCLEOTIDE SEQUENCE [LARGE SCALE GENOMIC DNA]</scope>
    <source>
        <strain evidence="3">K</strain>
    </source>
</reference>
<evidence type="ECO:0000313" key="3">
    <source>
        <dbReference type="EMBL" id="OHT02277.1"/>
    </source>
</evidence>
<evidence type="ECO:0000256" key="2">
    <source>
        <dbReference type="SAM" id="MobiDB-lite"/>
    </source>
</evidence>
<dbReference type="GeneID" id="94842183"/>
<accession>A0A1J4JYC6</accession>
<organism evidence="3 4">
    <name type="scientific">Tritrichomonas foetus</name>
    <dbReference type="NCBI Taxonomy" id="1144522"/>
    <lineage>
        <taxon>Eukaryota</taxon>
        <taxon>Metamonada</taxon>
        <taxon>Parabasalia</taxon>
        <taxon>Tritrichomonadida</taxon>
        <taxon>Tritrichomonadidae</taxon>
        <taxon>Tritrichomonas</taxon>
    </lineage>
</organism>